<comment type="caution">
    <text evidence="11">The sequence shown here is derived from an EMBL/GenBank/DDBJ whole genome shotgun (WGS) entry which is preliminary data.</text>
</comment>
<evidence type="ECO:0000256" key="5">
    <source>
        <dbReference type="ARBA" id="ARBA00012550"/>
    </source>
</evidence>
<evidence type="ECO:0000256" key="3">
    <source>
        <dbReference type="ARBA" id="ARBA00005133"/>
    </source>
</evidence>
<dbReference type="EC" id="5.3.1.16" evidence="5"/>
<comment type="catalytic activity">
    <reaction evidence="1">
        <text>1-(5-phospho-beta-D-ribosyl)-5-[(5-phospho-beta-D-ribosylamino)methylideneamino]imidazole-4-carboxamide = 5-[(5-phospho-1-deoxy-D-ribulos-1-ylimino)methylamino]-1-(5-phospho-beta-D-ribosyl)imidazole-4-carboxamide</text>
        <dbReference type="Rhea" id="RHEA:15469"/>
        <dbReference type="ChEBI" id="CHEBI:58435"/>
        <dbReference type="ChEBI" id="CHEBI:58525"/>
        <dbReference type="EC" id="5.3.1.16"/>
    </reaction>
</comment>
<evidence type="ECO:0000256" key="1">
    <source>
        <dbReference type="ARBA" id="ARBA00000901"/>
    </source>
</evidence>
<evidence type="ECO:0000256" key="2">
    <source>
        <dbReference type="ARBA" id="ARBA00004496"/>
    </source>
</evidence>
<dbReference type="GO" id="GO:0000105">
    <property type="term" value="P:L-histidine biosynthetic process"/>
    <property type="evidence" value="ECO:0007669"/>
    <property type="project" value="UniProtKB-UniPathway"/>
</dbReference>
<dbReference type="InterPro" id="IPR023016">
    <property type="entry name" value="HisA/PriA"/>
</dbReference>
<proteinExistence type="inferred from homology"/>
<evidence type="ECO:0000256" key="7">
    <source>
        <dbReference type="ARBA" id="ARBA00022605"/>
    </source>
</evidence>
<dbReference type="GO" id="GO:0003949">
    <property type="term" value="F:1-(5-phosphoribosyl)-5-[(5-phosphoribosylamino)methylideneamino]imidazole-4-carboxamide isomerase activity"/>
    <property type="evidence" value="ECO:0007669"/>
    <property type="project" value="UniProtKB-EC"/>
</dbReference>
<reference evidence="11" key="1">
    <citation type="journal article" date="2019" name="Nat. Med.">
        <title>A library of human gut bacterial isolates paired with longitudinal multiomics data enables mechanistic microbiome research.</title>
        <authorList>
            <person name="Poyet M."/>
            <person name="Groussin M."/>
            <person name="Gibbons S.M."/>
            <person name="Avila-Pacheco J."/>
            <person name="Jiang X."/>
            <person name="Kearney S.M."/>
            <person name="Perrotta A.R."/>
            <person name="Berdy B."/>
            <person name="Zhao S."/>
            <person name="Lieberman T.D."/>
            <person name="Swanson P.K."/>
            <person name="Smith M."/>
            <person name="Roesemann S."/>
            <person name="Alexander J.E."/>
            <person name="Rich S.A."/>
            <person name="Livny J."/>
            <person name="Vlamakis H."/>
            <person name="Clish C."/>
            <person name="Bullock K."/>
            <person name="Deik A."/>
            <person name="Scott J."/>
            <person name="Pierce K.A."/>
            <person name="Xavier R.J."/>
            <person name="Alm E.J."/>
        </authorList>
    </citation>
    <scope>NUCLEOTIDE SEQUENCE</scope>
    <source>
        <strain evidence="11">BIOML-A260</strain>
    </source>
</reference>
<dbReference type="PANTHER" id="PTHR43090:SF2">
    <property type="entry name" value="1-(5-PHOSPHORIBOSYL)-5-[(5-PHOSPHORIBOSYLAMINO)METHYLIDENEAMINO] IMIDAZOLE-4-CARBOXAMIDE ISOMERASE"/>
    <property type="match status" value="1"/>
</dbReference>
<dbReference type="InterPro" id="IPR010188">
    <property type="entry name" value="HisA/PriA_Actinobacteria"/>
</dbReference>
<evidence type="ECO:0000256" key="10">
    <source>
        <dbReference type="RuleBase" id="RU003657"/>
    </source>
</evidence>
<evidence type="ECO:0000256" key="4">
    <source>
        <dbReference type="ARBA" id="ARBA00009667"/>
    </source>
</evidence>
<evidence type="ECO:0000313" key="11">
    <source>
        <dbReference type="EMBL" id="MSD82845.1"/>
    </source>
</evidence>
<comment type="pathway">
    <text evidence="3">Amino-acid biosynthesis; L-histidine biosynthesis; L-histidine from 5-phospho-alpha-D-ribose 1-diphosphate: step 4/9.</text>
</comment>
<keyword evidence="9 11" id="KW-0413">Isomerase</keyword>
<keyword evidence="6" id="KW-0963">Cytoplasm</keyword>
<protein>
    <recommendedName>
        <fullName evidence="5">1-(5-phosphoribosyl)-5-[(5-phosphoribosylamino)methylideneamino]imidazole-4-carboxamideisomerase</fullName>
        <ecNumber evidence="5">5.3.1.16</ecNumber>
    </recommendedName>
</protein>
<name>A0A6C9EFY1_ECOLX</name>
<comment type="subcellular location">
    <subcellularLocation>
        <location evidence="2">Cytoplasm</location>
    </subcellularLocation>
</comment>
<dbReference type="Gene3D" id="3.20.20.70">
    <property type="entry name" value="Aldolase class I"/>
    <property type="match status" value="1"/>
</dbReference>
<dbReference type="InterPro" id="IPR044524">
    <property type="entry name" value="Isoase_HisA-like"/>
</dbReference>
<dbReference type="GO" id="GO:0004640">
    <property type="term" value="F:phosphoribosylanthranilate isomerase activity"/>
    <property type="evidence" value="ECO:0007669"/>
    <property type="project" value="InterPro"/>
</dbReference>
<dbReference type="AlphaFoldDB" id="A0A6C9EFY1"/>
<evidence type="ECO:0000256" key="6">
    <source>
        <dbReference type="ARBA" id="ARBA00022490"/>
    </source>
</evidence>
<dbReference type="NCBIfam" id="TIGR01919">
    <property type="entry name" value="hisA-trpF"/>
    <property type="match status" value="1"/>
</dbReference>
<dbReference type="PANTHER" id="PTHR43090">
    <property type="entry name" value="1-(5-PHOSPHORIBOSYL)-5-[(5-PHOSPHORIBOSYLAMINO)METHYLIDENEAMINO] IMIDAZOLE-4-CARBOXAMIDE ISOMERASE"/>
    <property type="match status" value="1"/>
</dbReference>
<feature type="non-terminal residue" evidence="11">
    <location>
        <position position="1"/>
    </location>
</feature>
<dbReference type="InterPro" id="IPR011060">
    <property type="entry name" value="RibuloseP-bd_barrel"/>
</dbReference>
<keyword evidence="8 10" id="KW-0368">Histidine biosynthesis</keyword>
<dbReference type="GO" id="GO:0005737">
    <property type="term" value="C:cytoplasm"/>
    <property type="evidence" value="ECO:0007669"/>
    <property type="project" value="UniProtKB-SubCell"/>
</dbReference>
<dbReference type="FunFam" id="3.20.20.70:FF:000009">
    <property type="entry name" value="1-(5-phosphoribosyl)-5-[(5-phosphoribosylamino)methylideneamino] imidazole-4-carboxamide isomerase"/>
    <property type="match status" value="1"/>
</dbReference>
<dbReference type="UniPathway" id="UPA00031">
    <property type="reaction ID" value="UER00009"/>
</dbReference>
<dbReference type="GO" id="GO:0000162">
    <property type="term" value="P:L-tryptophan biosynthetic process"/>
    <property type="evidence" value="ECO:0007669"/>
    <property type="project" value="InterPro"/>
</dbReference>
<gene>
    <name evidence="11" type="primary">priA</name>
    <name evidence="11" type="ORF">GKG27_28455</name>
</gene>
<comment type="similarity">
    <text evidence="4 10">Belongs to the HisA/HisF family.</text>
</comment>
<evidence type="ECO:0000256" key="9">
    <source>
        <dbReference type="ARBA" id="ARBA00023235"/>
    </source>
</evidence>
<dbReference type="InterPro" id="IPR013785">
    <property type="entry name" value="Aldolase_TIM"/>
</dbReference>
<dbReference type="InterPro" id="IPR006062">
    <property type="entry name" value="His_biosynth"/>
</dbReference>
<dbReference type="CDD" id="cd04732">
    <property type="entry name" value="HisA"/>
    <property type="match status" value="1"/>
</dbReference>
<evidence type="ECO:0000256" key="8">
    <source>
        <dbReference type="ARBA" id="ARBA00023102"/>
    </source>
</evidence>
<dbReference type="SUPFAM" id="SSF51366">
    <property type="entry name" value="Ribulose-phoshate binding barrel"/>
    <property type="match status" value="1"/>
</dbReference>
<keyword evidence="7 10" id="KW-0028">Amino-acid biosynthesis</keyword>
<dbReference type="EMBL" id="WKYP01000471">
    <property type="protein sequence ID" value="MSD82845.1"/>
    <property type="molecule type" value="Genomic_DNA"/>
</dbReference>
<organism evidence="11">
    <name type="scientific">Escherichia coli</name>
    <dbReference type="NCBI Taxonomy" id="562"/>
    <lineage>
        <taxon>Bacteria</taxon>
        <taxon>Pseudomonadati</taxon>
        <taxon>Pseudomonadota</taxon>
        <taxon>Gammaproteobacteria</taxon>
        <taxon>Enterobacterales</taxon>
        <taxon>Enterobacteriaceae</taxon>
        <taxon>Escherichia</taxon>
    </lineage>
</organism>
<accession>A0A6C9EFY1</accession>
<dbReference type="Pfam" id="PF00977">
    <property type="entry name" value="His_biosynth"/>
    <property type="match status" value="1"/>
</dbReference>
<sequence>AEWIHLVDLDAAFGTGNNRDQLREIVHELGDRVNIELSGGVRDDASLDAALEAGAARVNIGTAALENPDWTASVIKKYGDRVAVGLDVRGHTLAARGWTREGGDLFETMKFLDSVGCSRYVVTDVAKDGMMSGPNIQLLSEVAERTDAKVTASGGISKLDDLRAIKELAEIGVDSAILGKSLYARAFTLQEALEVAK</sequence>